<evidence type="ECO:0000313" key="1">
    <source>
        <dbReference type="EMBL" id="MBM7615573.1"/>
    </source>
</evidence>
<sequence length="371" mass="42725">MNRKKRMMLILISLLLLLLIFNPKTITYLQEQFLGDEREVIDLMELELPHSSQMVYHKLDDQLLQYWDGILYSYSMDGSQNWSTNLSINNPTVETSKNSVYIIDKSKKQIIRINKQGETIYRTTLNDDIGFIEGKKDDVTLVYHTPDNSRFRKLSILNGEGKKIGDIVINDGEVVSTAISKDEERIILHTVGIGGGKLQTKLISYNLQGELLELKGIEDQLIVNMFFDYKGNLITAHENKLVSIDKSQEINWEQPTDKLIKVMDLSGEYIVTYGGEGKNSILQGRSREKIQVIDMEGNVIGESKPRESIMGMDYDNEFFIAYSDRSIYLYDKKCNMMMEHQLSVDIEKVFLLPQKHIAVISKEKLVFMKIQ</sequence>
<dbReference type="Pfam" id="PF18975">
    <property type="entry name" value="DUF5711"/>
    <property type="match status" value="1"/>
</dbReference>
<name>A0ABS2NRJ8_9FIRM</name>
<evidence type="ECO:0000313" key="2">
    <source>
        <dbReference type="Proteomes" id="UP001314796"/>
    </source>
</evidence>
<dbReference type="SUPFAM" id="SSF50998">
    <property type="entry name" value="Quinoprotein alcohol dehydrogenase-like"/>
    <property type="match status" value="1"/>
</dbReference>
<protein>
    <submittedName>
        <fullName evidence="1">Uncharacterized protein</fullName>
    </submittedName>
</protein>
<dbReference type="Proteomes" id="UP001314796">
    <property type="component" value="Unassembled WGS sequence"/>
</dbReference>
<gene>
    <name evidence="1" type="ORF">JOC73_002143</name>
</gene>
<dbReference type="RefSeq" id="WP_204402940.1">
    <property type="nucleotide sequence ID" value="NZ_JAFBEE010000014.1"/>
</dbReference>
<accession>A0ABS2NRJ8</accession>
<dbReference type="EMBL" id="JAFBEE010000014">
    <property type="protein sequence ID" value="MBM7615573.1"/>
    <property type="molecule type" value="Genomic_DNA"/>
</dbReference>
<dbReference type="InterPro" id="IPR011047">
    <property type="entry name" value="Quinoprotein_ADH-like_sf"/>
</dbReference>
<keyword evidence="2" id="KW-1185">Reference proteome</keyword>
<comment type="caution">
    <text evidence="1">The sequence shown here is derived from an EMBL/GenBank/DDBJ whole genome shotgun (WGS) entry which is preliminary data.</text>
</comment>
<proteinExistence type="predicted"/>
<dbReference type="InterPro" id="IPR043765">
    <property type="entry name" value="DUF5711"/>
</dbReference>
<organism evidence="1 2">
    <name type="scientific">Alkaliphilus hydrothermalis</name>
    <dbReference type="NCBI Taxonomy" id="1482730"/>
    <lineage>
        <taxon>Bacteria</taxon>
        <taxon>Bacillati</taxon>
        <taxon>Bacillota</taxon>
        <taxon>Clostridia</taxon>
        <taxon>Peptostreptococcales</taxon>
        <taxon>Natronincolaceae</taxon>
        <taxon>Alkaliphilus</taxon>
    </lineage>
</organism>
<reference evidence="1 2" key="1">
    <citation type="submission" date="2021-01" db="EMBL/GenBank/DDBJ databases">
        <title>Genomic Encyclopedia of Type Strains, Phase IV (KMG-IV): sequencing the most valuable type-strain genomes for metagenomic binning, comparative biology and taxonomic classification.</title>
        <authorList>
            <person name="Goeker M."/>
        </authorList>
    </citation>
    <scope>NUCLEOTIDE SEQUENCE [LARGE SCALE GENOMIC DNA]</scope>
    <source>
        <strain evidence="1 2">DSM 25890</strain>
    </source>
</reference>